<feature type="domain" description="Methylase-associated X1" evidence="1">
    <location>
        <begin position="41"/>
        <end position="163"/>
    </location>
</feature>
<sequence>MLAFILSALDAAGCRVLHCSDPSEAPFRISFEAPDGERLGIIAYAFLANRRTTRNRPVDEHRFQVKYGPKTGELHELWQDPFGLYTTLFLGINPERGFFVAADPVLHSPTRFFISVEFKEQQVQAILDRGWLSWEREKRSKDGLEEPAEVMVGGLPDQFLRYVRFERAAKGLDTGHRGLLADKVAELECLSTPRRETDSGASVGSAGLHQLATEFQLTEAEILDLLESAPRLKMAVRGWVAETHLLRQLAGLPVITECTAIEEDGRPDLRVSLRGGRPLLIECKNILRRPYADGSYRLDFQRTRAAKGNPCSRYYTTAEFEVVAACLHPQTEQWDFRYALTRDLDPHEHCPGRLSNRARIDSRWGQDVVSVLERALI</sequence>
<dbReference type="Pfam" id="PF20296">
    <property type="entry name" value="MTaX1"/>
    <property type="match status" value="1"/>
</dbReference>
<organism evidence="2 3">
    <name type="scientific">Lamprobacter modestohalophilus</name>
    <dbReference type="NCBI Taxonomy" id="1064514"/>
    <lineage>
        <taxon>Bacteria</taxon>
        <taxon>Pseudomonadati</taxon>
        <taxon>Pseudomonadota</taxon>
        <taxon>Gammaproteobacteria</taxon>
        <taxon>Chromatiales</taxon>
        <taxon>Chromatiaceae</taxon>
        <taxon>Lamprobacter</taxon>
    </lineage>
</organism>
<reference evidence="2 3" key="1">
    <citation type="journal article" date="2020" name="Microorganisms">
        <title>Osmotic Adaptation and Compatible Solute Biosynthesis of Phototrophic Bacteria as Revealed from Genome Analyses.</title>
        <authorList>
            <person name="Imhoff J.F."/>
            <person name="Rahn T."/>
            <person name="Kunzel S."/>
            <person name="Keller A."/>
            <person name="Neulinger S.C."/>
        </authorList>
    </citation>
    <scope>NUCLEOTIDE SEQUENCE [LARGE SCALE GENOMIC DNA]</scope>
    <source>
        <strain evidence="2 3">DSM 25653</strain>
    </source>
</reference>
<evidence type="ECO:0000313" key="2">
    <source>
        <dbReference type="EMBL" id="MBK1618047.1"/>
    </source>
</evidence>
<evidence type="ECO:0000313" key="3">
    <source>
        <dbReference type="Proteomes" id="UP001138768"/>
    </source>
</evidence>
<protein>
    <recommendedName>
        <fullName evidence="1">Methylase-associated X1 domain-containing protein</fullName>
    </recommendedName>
</protein>
<dbReference type="AlphaFoldDB" id="A0A9X1B3X0"/>
<keyword evidence="3" id="KW-1185">Reference proteome</keyword>
<name>A0A9X1B3X0_9GAMM</name>
<accession>A0A9X1B3X0</accession>
<comment type="caution">
    <text evidence="2">The sequence shown here is derived from an EMBL/GenBank/DDBJ whole genome shotgun (WGS) entry which is preliminary data.</text>
</comment>
<gene>
    <name evidence="2" type="ORF">CKO42_06210</name>
</gene>
<proteinExistence type="predicted"/>
<dbReference type="EMBL" id="NRRY01000007">
    <property type="protein sequence ID" value="MBK1618047.1"/>
    <property type="molecule type" value="Genomic_DNA"/>
</dbReference>
<evidence type="ECO:0000259" key="1">
    <source>
        <dbReference type="Pfam" id="PF20296"/>
    </source>
</evidence>
<dbReference type="InterPro" id="IPR046894">
    <property type="entry name" value="MTaX1"/>
</dbReference>
<dbReference type="Proteomes" id="UP001138768">
    <property type="component" value="Unassembled WGS sequence"/>
</dbReference>